<protein>
    <submittedName>
        <fullName evidence="2">PAAR domain-containing protein</fullName>
    </submittedName>
</protein>
<name>A0A9Q3ZCZ8_9GAMM</name>
<evidence type="ECO:0000313" key="2">
    <source>
        <dbReference type="EMBL" id="MCE7509218.1"/>
    </source>
</evidence>
<evidence type="ECO:0000256" key="1">
    <source>
        <dbReference type="SAM" id="MobiDB-lite"/>
    </source>
</evidence>
<proteinExistence type="predicted"/>
<reference evidence="2" key="1">
    <citation type="submission" date="2022-01" db="EMBL/GenBank/DDBJ databases">
        <authorList>
            <person name="Karlyshev A.V."/>
            <person name="Jaspars M."/>
        </authorList>
    </citation>
    <scope>NUCLEOTIDE SEQUENCE</scope>
    <source>
        <strain evidence="2">AGSA3-2</strain>
    </source>
</reference>
<dbReference type="Proteomes" id="UP001107961">
    <property type="component" value="Unassembled WGS sequence"/>
</dbReference>
<feature type="region of interest" description="Disordered" evidence="1">
    <location>
        <begin position="397"/>
        <end position="430"/>
    </location>
</feature>
<dbReference type="Pfam" id="PF05488">
    <property type="entry name" value="PAAR_motif"/>
    <property type="match status" value="1"/>
</dbReference>
<dbReference type="Gene3D" id="2.60.200.60">
    <property type="match status" value="1"/>
</dbReference>
<dbReference type="EMBL" id="JAJVKT010000012">
    <property type="protein sequence ID" value="MCE7509218.1"/>
    <property type="molecule type" value="Genomic_DNA"/>
</dbReference>
<comment type="caution">
    <text evidence="2">The sequence shown here is derived from an EMBL/GenBank/DDBJ whole genome shotgun (WGS) entry which is preliminary data.</text>
</comment>
<sequence>MSRPIIVLGDKTDHGGTVIGASTTTDIDGKGVARVGDKVICPKHGPSPIITTIATGDPTNLVDGQPVARHGDKTACGATLISSQAASVVDAGGGKKGSDLGAVAAGLATIVGVSAAVIGARTSRYDEQIRFVNAKGAPLAGVNYRLEMDDGSVVEGETDDDGRSRRIETDQPRKVLKATLSSSRPECCGDQRHGHEASSLEVEVGNVTTSDQQVGSSVVTVATPEGESRGLTSGEIAMAWQIFGDSVDYGQVRVHNGEYLWFGLQPNNTAMTPNGEMYFNPDRFLEDFSDPAIAEPVEQAWFIHEMTHVWQYQLGYPVKWKRGNPLGWFMSYEYKADPNKRLCDYNMEEQGDIIRDYFALKFLGNRYVVVQPKYRIWDHLPVLESMLEDFLKQPGDVGNLPGGGKSRRDERRTQRGLQRTEVFADQGDKE</sequence>
<evidence type="ECO:0000313" key="3">
    <source>
        <dbReference type="Proteomes" id="UP001107961"/>
    </source>
</evidence>
<dbReference type="CDD" id="cd14744">
    <property type="entry name" value="PAAR_CT_2"/>
    <property type="match status" value="1"/>
</dbReference>
<accession>A0A9Q3ZCZ8</accession>
<dbReference type="InterPro" id="IPR008727">
    <property type="entry name" value="PAAR_motif"/>
</dbReference>
<organism evidence="2 3">
    <name type="scientific">Alloalcanivorax xenomutans</name>
    <dbReference type="NCBI Taxonomy" id="1094342"/>
    <lineage>
        <taxon>Bacteria</taxon>
        <taxon>Pseudomonadati</taxon>
        <taxon>Pseudomonadota</taxon>
        <taxon>Gammaproteobacteria</taxon>
        <taxon>Oceanospirillales</taxon>
        <taxon>Alcanivoracaceae</taxon>
        <taxon>Alloalcanivorax</taxon>
    </lineage>
</organism>
<dbReference type="AlphaFoldDB" id="A0A9Q3ZCZ8"/>
<keyword evidence="3" id="KW-1185">Reference proteome</keyword>
<gene>
    <name evidence="2" type="ORF">LZG35_11270</name>
</gene>
<dbReference type="RefSeq" id="WP_080530929.1">
    <property type="nucleotide sequence ID" value="NZ_CP012331.1"/>
</dbReference>